<reference evidence="2" key="2">
    <citation type="journal article" date="2024" name="Plant">
        <title>Genomic evolution and insights into agronomic trait innovations of Sesamum species.</title>
        <authorList>
            <person name="Miao H."/>
            <person name="Wang L."/>
            <person name="Qu L."/>
            <person name="Liu H."/>
            <person name="Sun Y."/>
            <person name="Le M."/>
            <person name="Wang Q."/>
            <person name="Wei S."/>
            <person name="Zheng Y."/>
            <person name="Lin W."/>
            <person name="Duan Y."/>
            <person name="Cao H."/>
            <person name="Xiong S."/>
            <person name="Wang X."/>
            <person name="Wei L."/>
            <person name="Li C."/>
            <person name="Ma Q."/>
            <person name="Ju M."/>
            <person name="Zhao R."/>
            <person name="Li G."/>
            <person name="Mu C."/>
            <person name="Tian Q."/>
            <person name="Mei H."/>
            <person name="Zhang T."/>
            <person name="Gao T."/>
            <person name="Zhang H."/>
        </authorList>
    </citation>
    <scope>NUCLEOTIDE SEQUENCE</scope>
    <source>
        <strain evidence="2">KEN1</strain>
    </source>
</reference>
<evidence type="ECO:0000256" key="1">
    <source>
        <dbReference type="ARBA" id="ARBA00022679"/>
    </source>
</evidence>
<dbReference type="PANTHER" id="PTHR48045:SF26">
    <property type="entry name" value="UDP-GLYCOSYLTRANSFERASE 74E2-LIKE"/>
    <property type="match status" value="1"/>
</dbReference>
<name>A0AAW2SQG7_9LAMI</name>
<comment type="caution">
    <text evidence="2">The sequence shown here is derived from an EMBL/GenBank/DDBJ whole genome shotgun (WGS) entry which is preliminary data.</text>
</comment>
<dbReference type="EMBL" id="JACGWN010000016">
    <property type="protein sequence ID" value="KAL0393871.1"/>
    <property type="molecule type" value="Genomic_DNA"/>
</dbReference>
<reference evidence="2" key="1">
    <citation type="submission" date="2020-06" db="EMBL/GenBank/DDBJ databases">
        <authorList>
            <person name="Li T."/>
            <person name="Hu X."/>
            <person name="Zhang T."/>
            <person name="Song X."/>
            <person name="Zhang H."/>
            <person name="Dai N."/>
            <person name="Sheng W."/>
            <person name="Hou X."/>
            <person name="Wei L."/>
        </authorList>
    </citation>
    <scope>NUCLEOTIDE SEQUENCE</scope>
    <source>
        <strain evidence="2">KEN1</strain>
        <tissue evidence="2">Leaf</tissue>
    </source>
</reference>
<dbReference type="PANTHER" id="PTHR48045">
    <property type="entry name" value="UDP-GLYCOSYLTRANSFERASE 72B1"/>
    <property type="match status" value="1"/>
</dbReference>
<proteinExistence type="predicted"/>
<sequence>MLEALSLGVPMVAVPRWSDQSTNAKLVMDVWKMGIRAHPNEKDIEGREEIVRCIKHVMEGEEGEEVRQNARKWRELAKKAVDEGGSSDRNIDEFVSTLESIAPK</sequence>
<dbReference type="GO" id="GO:0008194">
    <property type="term" value="F:UDP-glycosyltransferase activity"/>
    <property type="evidence" value="ECO:0007669"/>
    <property type="project" value="InterPro"/>
</dbReference>
<gene>
    <name evidence="2" type="ORF">Slati_4353300</name>
</gene>
<dbReference type="InterPro" id="IPR002213">
    <property type="entry name" value="UDP_glucos_trans"/>
</dbReference>
<protein>
    <submittedName>
        <fullName evidence="2">UDP-glycosyltransferase 74C1</fullName>
    </submittedName>
</protein>
<dbReference type="AlphaFoldDB" id="A0AAW2SQG7"/>
<dbReference type="Pfam" id="PF00201">
    <property type="entry name" value="UDPGT"/>
    <property type="match status" value="1"/>
</dbReference>
<dbReference type="SUPFAM" id="SSF53756">
    <property type="entry name" value="UDP-Glycosyltransferase/glycogen phosphorylase"/>
    <property type="match status" value="1"/>
</dbReference>
<accession>A0AAW2SQG7</accession>
<evidence type="ECO:0000313" key="2">
    <source>
        <dbReference type="EMBL" id="KAL0393871.1"/>
    </source>
</evidence>
<dbReference type="Gene3D" id="3.40.50.2000">
    <property type="entry name" value="Glycogen Phosphorylase B"/>
    <property type="match status" value="2"/>
</dbReference>
<keyword evidence="1" id="KW-0808">Transferase</keyword>
<organism evidence="2">
    <name type="scientific">Sesamum latifolium</name>
    <dbReference type="NCBI Taxonomy" id="2727402"/>
    <lineage>
        <taxon>Eukaryota</taxon>
        <taxon>Viridiplantae</taxon>
        <taxon>Streptophyta</taxon>
        <taxon>Embryophyta</taxon>
        <taxon>Tracheophyta</taxon>
        <taxon>Spermatophyta</taxon>
        <taxon>Magnoliopsida</taxon>
        <taxon>eudicotyledons</taxon>
        <taxon>Gunneridae</taxon>
        <taxon>Pentapetalae</taxon>
        <taxon>asterids</taxon>
        <taxon>lamiids</taxon>
        <taxon>Lamiales</taxon>
        <taxon>Pedaliaceae</taxon>
        <taxon>Sesamum</taxon>
    </lineage>
</organism>